<protein>
    <submittedName>
        <fullName evidence="2">Transglutaminase-like enzyme, putative cysteine protease</fullName>
    </submittedName>
</protein>
<dbReference type="Pfam" id="PF08379">
    <property type="entry name" value="Bact_transglu_N"/>
    <property type="match status" value="1"/>
</dbReference>
<accession>A0A212T571</accession>
<dbReference type="Proteomes" id="UP000197215">
    <property type="component" value="Unassembled WGS sequence"/>
</dbReference>
<dbReference type="GO" id="GO:0006508">
    <property type="term" value="P:proteolysis"/>
    <property type="evidence" value="ECO:0007669"/>
    <property type="project" value="UniProtKB-KW"/>
</dbReference>
<dbReference type="InterPro" id="IPR002931">
    <property type="entry name" value="Transglutaminase-like"/>
</dbReference>
<dbReference type="RefSeq" id="WP_088812311.1">
    <property type="nucleotide sequence ID" value="NZ_FYEX01000001.1"/>
</dbReference>
<evidence type="ECO:0000313" key="2">
    <source>
        <dbReference type="EMBL" id="SNC61178.1"/>
    </source>
</evidence>
<dbReference type="AlphaFoldDB" id="A0A212T571"/>
<keyword evidence="2" id="KW-0378">Hydrolase</keyword>
<dbReference type="SUPFAM" id="SSF54001">
    <property type="entry name" value="Cysteine proteinases"/>
    <property type="match status" value="1"/>
</dbReference>
<evidence type="ECO:0000313" key="3">
    <source>
        <dbReference type="Proteomes" id="UP000197215"/>
    </source>
</evidence>
<feature type="domain" description="Transglutaminase-like" evidence="1">
    <location>
        <begin position="170"/>
        <end position="246"/>
    </location>
</feature>
<keyword evidence="2" id="KW-0645">Protease</keyword>
<keyword evidence="3" id="KW-1185">Reference proteome</keyword>
<dbReference type="SMART" id="SM00460">
    <property type="entry name" value="TGc"/>
    <property type="match status" value="1"/>
</dbReference>
<organism evidence="2 3">
    <name type="scientific">Polynucleobacter victoriensis</name>
    <dbReference type="NCBI Taxonomy" id="2049319"/>
    <lineage>
        <taxon>Bacteria</taxon>
        <taxon>Pseudomonadati</taxon>
        <taxon>Pseudomonadota</taxon>
        <taxon>Betaproteobacteria</taxon>
        <taxon>Burkholderiales</taxon>
        <taxon>Burkholderiaceae</taxon>
        <taxon>Polynucleobacter</taxon>
    </lineage>
</organism>
<dbReference type="PANTHER" id="PTHR33490">
    <property type="entry name" value="BLR5614 PROTEIN-RELATED"/>
    <property type="match status" value="1"/>
</dbReference>
<dbReference type="InterPro" id="IPR038765">
    <property type="entry name" value="Papain-like_cys_pep_sf"/>
</dbReference>
<dbReference type="EMBL" id="FYEX01000001">
    <property type="protein sequence ID" value="SNC61178.1"/>
    <property type="molecule type" value="Genomic_DNA"/>
</dbReference>
<dbReference type="PANTHER" id="PTHR33490:SF1">
    <property type="entry name" value="SLL1233 PROTEIN"/>
    <property type="match status" value="1"/>
</dbReference>
<dbReference type="Gene3D" id="3.10.620.30">
    <property type="match status" value="1"/>
</dbReference>
<name>A0A212T571_9BURK</name>
<evidence type="ECO:0000259" key="1">
    <source>
        <dbReference type="SMART" id="SM00460"/>
    </source>
</evidence>
<proteinExistence type="predicted"/>
<gene>
    <name evidence="2" type="ORF">SAMN06295916_0426</name>
</gene>
<dbReference type="OrthoDB" id="5438043at2"/>
<sequence length="291" mass="32797">MNVVLTHSTKYRYSQDVRLGPQIVKLHPAPHCRTSIADYKLEISPNPKNIEWLSDDFSNKTAKVTFDDKTNYLEIHVTIAAKLAPINPFDFFLDPSAVHHPFSYEASLKNELSQYLTVSETGSLFKAFAEKIPKERRRSIEYIVYLNQLVFNRIRYLVRYEPGVQTAEQTLELGYGSCRDSTWLLVQLFRSLGIAARFVSGYLIEVKPEWHNLNSPQSSQEQVAELHAWCEVFIPGAGWIGLDPTSGLLATEGHIPLAVAPSPQDAMPIYGELDVCDVELTHQITTSAISS</sequence>
<reference evidence="2 3" key="1">
    <citation type="submission" date="2017-06" db="EMBL/GenBank/DDBJ databases">
        <authorList>
            <person name="Kim H.J."/>
            <person name="Triplett B.A."/>
        </authorList>
    </citation>
    <scope>NUCLEOTIDE SEQUENCE [LARGE SCALE GENOMIC DNA]</scope>
    <source>
        <strain evidence="2 3">MWH-VicM1</strain>
    </source>
</reference>
<dbReference type="Pfam" id="PF01841">
    <property type="entry name" value="Transglut_core"/>
    <property type="match status" value="1"/>
</dbReference>
<dbReference type="GO" id="GO:0008233">
    <property type="term" value="F:peptidase activity"/>
    <property type="evidence" value="ECO:0007669"/>
    <property type="project" value="UniProtKB-KW"/>
</dbReference>
<dbReference type="InterPro" id="IPR013589">
    <property type="entry name" value="Bac_transglu_N"/>
</dbReference>